<dbReference type="AlphaFoldDB" id="A0A6J8DJ88"/>
<dbReference type="Proteomes" id="UP000507470">
    <property type="component" value="Unassembled WGS sequence"/>
</dbReference>
<feature type="chain" id="PRO_5026919233" evidence="1">
    <location>
        <begin position="21"/>
        <end position="166"/>
    </location>
</feature>
<organism evidence="2 3">
    <name type="scientific">Mytilus coruscus</name>
    <name type="common">Sea mussel</name>
    <dbReference type="NCBI Taxonomy" id="42192"/>
    <lineage>
        <taxon>Eukaryota</taxon>
        <taxon>Metazoa</taxon>
        <taxon>Spiralia</taxon>
        <taxon>Lophotrochozoa</taxon>
        <taxon>Mollusca</taxon>
        <taxon>Bivalvia</taxon>
        <taxon>Autobranchia</taxon>
        <taxon>Pteriomorphia</taxon>
        <taxon>Mytilida</taxon>
        <taxon>Mytiloidea</taxon>
        <taxon>Mytilidae</taxon>
        <taxon>Mytilinae</taxon>
        <taxon>Mytilus</taxon>
    </lineage>
</organism>
<name>A0A6J8DJ88_MYTCO</name>
<dbReference type="OrthoDB" id="6180603at2759"/>
<feature type="signal peptide" evidence="1">
    <location>
        <begin position="1"/>
        <end position="20"/>
    </location>
</feature>
<evidence type="ECO:0000313" key="2">
    <source>
        <dbReference type="EMBL" id="CAC5408199.1"/>
    </source>
</evidence>
<protein>
    <submittedName>
        <fullName evidence="2">Uncharacterized protein</fullName>
    </submittedName>
</protein>
<gene>
    <name evidence="2" type="ORF">MCOR_41616</name>
</gene>
<reference evidence="2 3" key="1">
    <citation type="submission" date="2020-06" db="EMBL/GenBank/DDBJ databases">
        <authorList>
            <person name="Li R."/>
            <person name="Bekaert M."/>
        </authorList>
    </citation>
    <scope>NUCLEOTIDE SEQUENCE [LARGE SCALE GENOMIC DNA]</scope>
    <source>
        <strain evidence="3">wild</strain>
    </source>
</reference>
<accession>A0A6J8DJ88</accession>
<sequence>MNKIMIRLFLVFIISSSVLSDDLGFLSCGEVTLRPVKWDDWYVVMGLDGVIHGNDYIFDFLVDADAKFTFVRIDEEKPLFYITMNRNGQQRFVYMTDRPDKRVESVDSIPGPEGQWNITRVVNGKYTLSTEAQPDWRMCMNDDYRGTIIGCQDDIGPKEIFNVQNW</sequence>
<evidence type="ECO:0000256" key="1">
    <source>
        <dbReference type="SAM" id="SignalP"/>
    </source>
</evidence>
<evidence type="ECO:0000313" key="3">
    <source>
        <dbReference type="Proteomes" id="UP000507470"/>
    </source>
</evidence>
<proteinExistence type="predicted"/>
<keyword evidence="3" id="KW-1185">Reference proteome</keyword>
<dbReference type="EMBL" id="CACVKT020007517">
    <property type="protein sequence ID" value="CAC5408199.1"/>
    <property type="molecule type" value="Genomic_DNA"/>
</dbReference>
<keyword evidence="1" id="KW-0732">Signal</keyword>